<feature type="domain" description="Winged helix-turn helix" evidence="1">
    <location>
        <begin position="54"/>
        <end position="106"/>
    </location>
</feature>
<dbReference type="KEGG" id="hnv:DDQ68_15010"/>
<dbReference type="OrthoDB" id="593891at2"/>
<evidence type="ECO:0000313" key="2">
    <source>
        <dbReference type="EMBL" id="AWM33981.1"/>
    </source>
</evidence>
<sequence>MGLAGSSVYRYAQPYRLQGLAGYQAAEQPGYWGLLSSGQRAGLCRELGQTLYTDCRAIADWLAATYSVRYSVSGLTDLLHRLRLLLQIDTAVPCQADAAAQTAFLTDTLAPLLAQAEAAVVCFADAAHPTHNTRATHV</sequence>
<dbReference type="Proteomes" id="UP000245999">
    <property type="component" value="Chromosome"/>
</dbReference>
<accession>A0A2Z3GNL0</accession>
<dbReference type="InterPro" id="IPR025959">
    <property type="entry name" value="Winged_HTH_dom"/>
</dbReference>
<gene>
    <name evidence="2" type="ORF">DDQ68_15010</name>
</gene>
<evidence type="ECO:0000313" key="3">
    <source>
        <dbReference type="Proteomes" id="UP000245999"/>
    </source>
</evidence>
<protein>
    <recommendedName>
        <fullName evidence="1">Winged helix-turn helix domain-containing protein</fullName>
    </recommendedName>
</protein>
<proteinExistence type="predicted"/>
<dbReference type="EMBL" id="CP029145">
    <property type="protein sequence ID" value="AWM33981.1"/>
    <property type="molecule type" value="Genomic_DNA"/>
</dbReference>
<keyword evidence="3" id="KW-1185">Reference proteome</keyword>
<dbReference type="Pfam" id="PF13592">
    <property type="entry name" value="HTH_33"/>
    <property type="match status" value="1"/>
</dbReference>
<evidence type="ECO:0000259" key="1">
    <source>
        <dbReference type="Pfam" id="PF13592"/>
    </source>
</evidence>
<dbReference type="AlphaFoldDB" id="A0A2Z3GNL0"/>
<reference evidence="3" key="1">
    <citation type="submission" date="2018-04" db="EMBL/GenBank/DDBJ databases">
        <title>Complete genome of Antarctic heterotrophic bacterium Hymenobacter nivis.</title>
        <authorList>
            <person name="Terashima M."/>
        </authorList>
    </citation>
    <scope>NUCLEOTIDE SEQUENCE [LARGE SCALE GENOMIC DNA]</scope>
    <source>
        <strain evidence="3">NBRC 111535</strain>
    </source>
</reference>
<organism evidence="2 3">
    <name type="scientific">Hymenobacter nivis</name>
    <dbReference type="NCBI Taxonomy" id="1850093"/>
    <lineage>
        <taxon>Bacteria</taxon>
        <taxon>Pseudomonadati</taxon>
        <taxon>Bacteroidota</taxon>
        <taxon>Cytophagia</taxon>
        <taxon>Cytophagales</taxon>
        <taxon>Hymenobacteraceae</taxon>
        <taxon>Hymenobacter</taxon>
    </lineage>
</organism>
<name>A0A2Z3GNL0_9BACT</name>